<dbReference type="SUPFAM" id="SSF50729">
    <property type="entry name" value="PH domain-like"/>
    <property type="match status" value="1"/>
</dbReference>
<evidence type="ECO:0000256" key="3">
    <source>
        <dbReference type="ARBA" id="ARBA00022490"/>
    </source>
</evidence>
<dbReference type="Gene3D" id="2.30.29.30">
    <property type="entry name" value="Pleckstrin-homology domain (PH domain)/Phosphotyrosine-binding domain (PTB)"/>
    <property type="match status" value="1"/>
</dbReference>
<dbReference type="CDD" id="cd09804">
    <property type="entry name" value="Dcp1"/>
    <property type="match status" value="1"/>
</dbReference>
<keyword evidence="4" id="KW-0507">mRNA processing</keyword>
<dbReference type="GO" id="GO:0000932">
    <property type="term" value="C:P-body"/>
    <property type="evidence" value="ECO:0007669"/>
    <property type="project" value="TreeGrafter"/>
</dbReference>
<dbReference type="PANTHER" id="PTHR16290">
    <property type="entry name" value="TRANSCRIPTION FACTOR SMIF DECAPPING ENZYME DCP1"/>
    <property type="match status" value="1"/>
</dbReference>
<evidence type="ECO:0000256" key="2">
    <source>
        <dbReference type="ARBA" id="ARBA00008778"/>
    </source>
</evidence>
<feature type="region of interest" description="Disordered" evidence="5">
    <location>
        <begin position="262"/>
        <end position="289"/>
    </location>
</feature>
<evidence type="ECO:0008006" key="8">
    <source>
        <dbReference type="Google" id="ProtNLM"/>
    </source>
</evidence>
<dbReference type="OrthoDB" id="440673at2759"/>
<evidence type="ECO:0000256" key="5">
    <source>
        <dbReference type="SAM" id="MobiDB-lite"/>
    </source>
</evidence>
<name>A0A250WRS5_9CHLO</name>
<evidence type="ECO:0000256" key="1">
    <source>
        <dbReference type="ARBA" id="ARBA00004496"/>
    </source>
</evidence>
<dbReference type="GO" id="GO:0031087">
    <property type="term" value="P:deadenylation-independent decapping of nuclear-transcribed mRNA"/>
    <property type="evidence" value="ECO:0007669"/>
    <property type="project" value="TreeGrafter"/>
</dbReference>
<dbReference type="InterPro" id="IPR011993">
    <property type="entry name" value="PH-like_dom_sf"/>
</dbReference>
<dbReference type="AlphaFoldDB" id="A0A250WRS5"/>
<gene>
    <name evidence="6" type="ORF">CEUSTIGMA_g825.t1</name>
</gene>
<comment type="caution">
    <text evidence="6">The sequence shown here is derived from an EMBL/GenBank/DDBJ whole genome shotgun (WGS) entry which is preliminary data.</text>
</comment>
<reference evidence="6 7" key="1">
    <citation type="submission" date="2017-08" db="EMBL/GenBank/DDBJ databases">
        <title>Acidophilic green algal genome provides insights into adaptation to an acidic environment.</title>
        <authorList>
            <person name="Hirooka S."/>
            <person name="Hirose Y."/>
            <person name="Kanesaki Y."/>
            <person name="Higuchi S."/>
            <person name="Fujiwara T."/>
            <person name="Onuma R."/>
            <person name="Era A."/>
            <person name="Ohbayashi R."/>
            <person name="Uzuka A."/>
            <person name="Nozaki H."/>
            <person name="Yoshikawa H."/>
            <person name="Miyagishima S.Y."/>
        </authorList>
    </citation>
    <scope>NUCLEOTIDE SEQUENCE [LARGE SCALE GENOMIC DNA]</scope>
    <source>
        <strain evidence="6 7">NIES-2499</strain>
    </source>
</reference>
<dbReference type="STRING" id="1157962.A0A250WRS5"/>
<comment type="subcellular location">
    <subcellularLocation>
        <location evidence="1">Cytoplasm</location>
    </subcellularLocation>
</comment>
<protein>
    <recommendedName>
        <fullName evidence="8">WH1 domain-containing protein</fullName>
    </recommendedName>
</protein>
<dbReference type="GO" id="GO:0000290">
    <property type="term" value="P:deadenylation-dependent decapping of nuclear-transcribed mRNA"/>
    <property type="evidence" value="ECO:0007669"/>
    <property type="project" value="InterPro"/>
</dbReference>
<evidence type="ECO:0000313" key="7">
    <source>
        <dbReference type="Proteomes" id="UP000232323"/>
    </source>
</evidence>
<keyword evidence="3" id="KW-0963">Cytoplasm</keyword>
<accession>A0A250WRS5</accession>
<dbReference type="GO" id="GO:0006397">
    <property type="term" value="P:mRNA processing"/>
    <property type="evidence" value="ECO:0007669"/>
    <property type="project" value="UniProtKB-KW"/>
</dbReference>
<organism evidence="6 7">
    <name type="scientific">Chlamydomonas eustigma</name>
    <dbReference type="NCBI Taxonomy" id="1157962"/>
    <lineage>
        <taxon>Eukaryota</taxon>
        <taxon>Viridiplantae</taxon>
        <taxon>Chlorophyta</taxon>
        <taxon>core chlorophytes</taxon>
        <taxon>Chlorophyceae</taxon>
        <taxon>CS clade</taxon>
        <taxon>Chlamydomonadales</taxon>
        <taxon>Chlamydomonadaceae</taxon>
        <taxon>Chlamydomonas</taxon>
    </lineage>
</organism>
<evidence type="ECO:0000313" key="6">
    <source>
        <dbReference type="EMBL" id="GAX73372.1"/>
    </source>
</evidence>
<sequence>MPDSKDNDLQTLRLVDPDVDEVLETAAHVCLYHMHVTTQQWVRKNVEGSLFLLKRRREPRFQMMVLNRLSTDNYVETVHAGLDFEVNAPYLMYTHGNSEIHGIWFYEQQDLDRLSALLDRVKSGLPRADLLPQNAPSSEGASFWDREVTVIKEPVRPPPQPQPQQAPSAAPTTNLTNLFKQAHMKQQQQQGAVQATPVANMKQQLQQQGAVQATPVANMGPVVLTPSFFQKQTDVASSASAPTDGAPVAAVAPALSSKHHNDLRKAAALSPANSVSATDTGGAAKQAGEERNRLLQKLFSKTATGESSDTLQQAPVAAPPLPLPHAPQQQQKQLSTVEVLTGAAQRLDVTSGQHQQHQQQQLPASSTNVLSRLFASSGAHPPHDRGVEVWRQLRHAAQMHGPPDPRYVETNKKVREALTNLMTKDEFVDMMAEELIRVGLVKL</sequence>
<dbReference type="Proteomes" id="UP000232323">
    <property type="component" value="Unassembled WGS sequence"/>
</dbReference>
<keyword evidence="7" id="KW-1185">Reference proteome</keyword>
<proteinExistence type="inferred from homology"/>
<dbReference type="GO" id="GO:0003729">
    <property type="term" value="F:mRNA binding"/>
    <property type="evidence" value="ECO:0007669"/>
    <property type="project" value="TreeGrafter"/>
</dbReference>
<dbReference type="PANTHER" id="PTHR16290:SF0">
    <property type="entry name" value="DECAPPING PROTEIN 1, ISOFORM A"/>
    <property type="match status" value="1"/>
</dbReference>
<feature type="region of interest" description="Disordered" evidence="5">
    <location>
        <begin position="303"/>
        <end position="335"/>
    </location>
</feature>
<dbReference type="EMBL" id="BEGY01000003">
    <property type="protein sequence ID" value="GAX73372.1"/>
    <property type="molecule type" value="Genomic_DNA"/>
</dbReference>
<dbReference type="InterPro" id="IPR010334">
    <property type="entry name" value="Dcp1"/>
</dbReference>
<dbReference type="Pfam" id="PF06058">
    <property type="entry name" value="DCP1"/>
    <property type="match status" value="1"/>
</dbReference>
<dbReference type="GO" id="GO:0008047">
    <property type="term" value="F:enzyme activator activity"/>
    <property type="evidence" value="ECO:0007669"/>
    <property type="project" value="InterPro"/>
</dbReference>
<comment type="similarity">
    <text evidence="2">Belongs to the DCP1 family.</text>
</comment>
<evidence type="ECO:0000256" key="4">
    <source>
        <dbReference type="ARBA" id="ARBA00022664"/>
    </source>
</evidence>